<name>A0A1E5RES2_9ASCO</name>
<dbReference type="FunCoup" id="A0A1E5RES2">
    <property type="interactions" value="108"/>
</dbReference>
<keyword evidence="5" id="KW-1185">Reference proteome</keyword>
<proteinExistence type="inferred from homology"/>
<gene>
    <name evidence="4" type="ORF">AWRI3579_g1951</name>
</gene>
<dbReference type="EMBL" id="LPNM01000007">
    <property type="protein sequence ID" value="OEJ85063.1"/>
    <property type="molecule type" value="Genomic_DNA"/>
</dbReference>
<dbReference type="Proteomes" id="UP000095728">
    <property type="component" value="Unassembled WGS sequence"/>
</dbReference>
<dbReference type="InterPro" id="IPR013730">
    <property type="entry name" value="Fyv7/TAP26"/>
</dbReference>
<organism evidence="4 5">
    <name type="scientific">Hanseniaspora osmophila</name>
    <dbReference type="NCBI Taxonomy" id="56408"/>
    <lineage>
        <taxon>Eukaryota</taxon>
        <taxon>Fungi</taxon>
        <taxon>Dikarya</taxon>
        <taxon>Ascomycota</taxon>
        <taxon>Saccharomycotina</taxon>
        <taxon>Saccharomycetes</taxon>
        <taxon>Saccharomycodales</taxon>
        <taxon>Saccharomycodaceae</taxon>
        <taxon>Hanseniaspora</taxon>
    </lineage>
</organism>
<dbReference type="InParanoid" id="A0A1E5RES2"/>
<accession>A0A1E5RES2</accession>
<dbReference type="STRING" id="56408.A0A1E5RES2"/>
<comment type="similarity">
    <text evidence="1">Belongs to the FYV7 family.</text>
</comment>
<sequence length="173" mass="20706">MAPGTAPPNKDNKFSATKHRKIQQSKKFTKEYKIAEIKKSLHKKARLKKGYFKALKDEGYSLPDERENQSIEHKSRVDPSLSYKERKDIQKRENIEKLKALKQQKRDTKYQQKLTKEERRQNELDRVNEIKKKNENRQLKRERLTQTTRRGQPLMGPKIEDLLNKIKTDDLYK</sequence>
<reference evidence="5" key="1">
    <citation type="journal article" date="2016" name="Genome Announc.">
        <title>Genome sequences of three species of Hanseniaspora isolated from spontaneous wine fermentations.</title>
        <authorList>
            <person name="Sternes P.R."/>
            <person name="Lee D."/>
            <person name="Kutyna D.R."/>
            <person name="Borneman A.R."/>
        </authorList>
    </citation>
    <scope>NUCLEOTIDE SEQUENCE [LARGE SCALE GENOMIC DNA]</scope>
    <source>
        <strain evidence="5">AWRI3579</strain>
    </source>
</reference>
<dbReference type="Pfam" id="PF08524">
    <property type="entry name" value="rRNA_processing"/>
    <property type="match status" value="1"/>
</dbReference>
<protein>
    <recommendedName>
        <fullName evidence="2">rRNA-processing protein FYV7</fullName>
    </recommendedName>
</protein>
<feature type="region of interest" description="Disordered" evidence="3">
    <location>
        <begin position="56"/>
        <end position="82"/>
    </location>
</feature>
<evidence type="ECO:0000313" key="5">
    <source>
        <dbReference type="Proteomes" id="UP000095728"/>
    </source>
</evidence>
<evidence type="ECO:0000256" key="3">
    <source>
        <dbReference type="SAM" id="MobiDB-lite"/>
    </source>
</evidence>
<feature type="region of interest" description="Disordered" evidence="3">
    <location>
        <begin position="1"/>
        <end position="27"/>
    </location>
</feature>
<evidence type="ECO:0000256" key="2">
    <source>
        <dbReference type="ARBA" id="ARBA00018780"/>
    </source>
</evidence>
<dbReference type="AlphaFoldDB" id="A0A1E5RES2"/>
<evidence type="ECO:0000313" key="4">
    <source>
        <dbReference type="EMBL" id="OEJ85063.1"/>
    </source>
</evidence>
<evidence type="ECO:0000256" key="1">
    <source>
        <dbReference type="ARBA" id="ARBA00006800"/>
    </source>
</evidence>
<dbReference type="OrthoDB" id="2135053at2759"/>
<comment type="caution">
    <text evidence="4">The sequence shown here is derived from an EMBL/GenBank/DDBJ whole genome shotgun (WGS) entry which is preliminary data.</text>
</comment>
<feature type="region of interest" description="Disordered" evidence="3">
    <location>
        <begin position="100"/>
        <end position="160"/>
    </location>
</feature>
<feature type="compositionally biased region" description="Basic and acidic residues" evidence="3">
    <location>
        <begin position="100"/>
        <end position="144"/>
    </location>
</feature>